<evidence type="ECO:0008006" key="6">
    <source>
        <dbReference type="Google" id="ProtNLM"/>
    </source>
</evidence>
<keyword evidence="5" id="KW-1185">Reference proteome</keyword>
<evidence type="ECO:0000256" key="2">
    <source>
        <dbReference type="ARBA" id="ARBA00022737"/>
    </source>
</evidence>
<dbReference type="InterPro" id="IPR002885">
    <property type="entry name" value="PPR_rpt"/>
</dbReference>
<sequence>MGKSLNPTKALEIYRGIPDESTKSNVIVCNSVLSCLVRSGKFDSSIKLFHERKHSGLTPDAITYSALLAGCVKVKDSCDTALDLVQELNYRRLKMDRVMHGTVLAVCASNNRCEEAESYFNQMKVGVIQLMSFITAL</sequence>
<evidence type="ECO:0000256" key="1">
    <source>
        <dbReference type="ARBA" id="ARBA00007626"/>
    </source>
</evidence>
<evidence type="ECO:0000256" key="3">
    <source>
        <dbReference type="PROSITE-ProRule" id="PRU00708"/>
    </source>
</evidence>
<name>A0AAV2C832_9ROSI</name>
<comment type="similarity">
    <text evidence="1">Belongs to the PPR family. P subfamily.</text>
</comment>
<dbReference type="Gene3D" id="1.25.40.10">
    <property type="entry name" value="Tetratricopeptide repeat domain"/>
    <property type="match status" value="1"/>
</dbReference>
<evidence type="ECO:0000313" key="5">
    <source>
        <dbReference type="Proteomes" id="UP001497516"/>
    </source>
</evidence>
<dbReference type="InterPro" id="IPR011990">
    <property type="entry name" value="TPR-like_helical_dom_sf"/>
</dbReference>
<dbReference type="PANTHER" id="PTHR47447:SF17">
    <property type="entry name" value="OS12G0638900 PROTEIN"/>
    <property type="match status" value="1"/>
</dbReference>
<dbReference type="Proteomes" id="UP001497516">
    <property type="component" value="Chromosome 1"/>
</dbReference>
<dbReference type="PROSITE" id="PS51257">
    <property type="entry name" value="PROKAR_LIPOPROTEIN"/>
    <property type="match status" value="1"/>
</dbReference>
<accession>A0AAV2C832</accession>
<dbReference type="PROSITE" id="PS51375">
    <property type="entry name" value="PPR"/>
    <property type="match status" value="1"/>
</dbReference>
<reference evidence="4 5" key="1">
    <citation type="submission" date="2024-04" db="EMBL/GenBank/DDBJ databases">
        <authorList>
            <person name="Fracassetti M."/>
        </authorList>
    </citation>
    <scope>NUCLEOTIDE SEQUENCE [LARGE SCALE GENOMIC DNA]</scope>
</reference>
<dbReference type="Pfam" id="PF13041">
    <property type="entry name" value="PPR_2"/>
    <property type="match status" value="1"/>
</dbReference>
<dbReference type="Pfam" id="PF01535">
    <property type="entry name" value="PPR"/>
    <property type="match status" value="1"/>
</dbReference>
<dbReference type="PANTHER" id="PTHR47447">
    <property type="entry name" value="OS03G0856100 PROTEIN"/>
    <property type="match status" value="1"/>
</dbReference>
<dbReference type="NCBIfam" id="TIGR00756">
    <property type="entry name" value="PPR"/>
    <property type="match status" value="2"/>
</dbReference>
<organism evidence="4 5">
    <name type="scientific">Linum trigynum</name>
    <dbReference type="NCBI Taxonomy" id="586398"/>
    <lineage>
        <taxon>Eukaryota</taxon>
        <taxon>Viridiplantae</taxon>
        <taxon>Streptophyta</taxon>
        <taxon>Embryophyta</taxon>
        <taxon>Tracheophyta</taxon>
        <taxon>Spermatophyta</taxon>
        <taxon>Magnoliopsida</taxon>
        <taxon>eudicotyledons</taxon>
        <taxon>Gunneridae</taxon>
        <taxon>Pentapetalae</taxon>
        <taxon>rosids</taxon>
        <taxon>fabids</taxon>
        <taxon>Malpighiales</taxon>
        <taxon>Linaceae</taxon>
        <taxon>Linum</taxon>
    </lineage>
</organism>
<dbReference type="AlphaFoldDB" id="A0AAV2C832"/>
<dbReference type="EMBL" id="OZ034813">
    <property type="protein sequence ID" value="CAL1352633.1"/>
    <property type="molecule type" value="Genomic_DNA"/>
</dbReference>
<protein>
    <recommendedName>
        <fullName evidence="6">Pentatricopeptide repeat-containing protein</fullName>
    </recommendedName>
</protein>
<gene>
    <name evidence="4" type="ORF">LTRI10_LOCUS591</name>
</gene>
<feature type="repeat" description="PPR" evidence="3">
    <location>
        <begin position="25"/>
        <end position="59"/>
    </location>
</feature>
<keyword evidence="2" id="KW-0677">Repeat</keyword>
<proteinExistence type="inferred from homology"/>
<evidence type="ECO:0000313" key="4">
    <source>
        <dbReference type="EMBL" id="CAL1352633.1"/>
    </source>
</evidence>